<feature type="domain" description="N-acetyltransferase" evidence="3">
    <location>
        <begin position="3"/>
        <end position="196"/>
    </location>
</feature>
<keyword evidence="5" id="KW-1185">Reference proteome</keyword>
<dbReference type="PROSITE" id="PS51186">
    <property type="entry name" value="GNAT"/>
    <property type="match status" value="1"/>
</dbReference>
<dbReference type="OrthoDB" id="9797417at2"/>
<evidence type="ECO:0000313" key="5">
    <source>
        <dbReference type="Proteomes" id="UP000094849"/>
    </source>
</evidence>
<evidence type="ECO:0000256" key="2">
    <source>
        <dbReference type="ARBA" id="ARBA00023315"/>
    </source>
</evidence>
<dbReference type="STRING" id="1818881.A3196_17065"/>
<dbReference type="GO" id="GO:0016747">
    <property type="term" value="F:acyltransferase activity, transferring groups other than amino-acyl groups"/>
    <property type="evidence" value="ECO:0007669"/>
    <property type="project" value="InterPro"/>
</dbReference>
<dbReference type="InterPro" id="IPR016181">
    <property type="entry name" value="Acyl_CoA_acyltransferase"/>
</dbReference>
<comment type="caution">
    <text evidence="4">The sequence shown here is derived from an EMBL/GenBank/DDBJ whole genome shotgun (WGS) entry which is preliminary data.</text>
</comment>
<dbReference type="AlphaFoldDB" id="A0A1E2UU77"/>
<evidence type="ECO:0000259" key="3">
    <source>
        <dbReference type="PROSITE" id="PS51186"/>
    </source>
</evidence>
<protein>
    <recommendedName>
        <fullName evidence="3">N-acetyltransferase domain-containing protein</fullName>
    </recommendedName>
</protein>
<reference evidence="4 5" key="1">
    <citation type="submission" date="2016-03" db="EMBL/GenBank/DDBJ databases">
        <title>Chemosynthetic sulphur-oxidizing symbionts of marine invertebrate animals are capable of nitrogen fixation.</title>
        <authorList>
            <person name="Petersen J.M."/>
            <person name="Kemper A."/>
            <person name="Gruber-Vodicka H."/>
            <person name="Cardini U."/>
            <person name="Geest Mvander."/>
            <person name="Kleiner M."/>
            <person name="Bulgheresi S."/>
            <person name="Fussmann M."/>
            <person name="Herbold C."/>
            <person name="Seah B.K.B."/>
            <person name="Antony C.Paul."/>
            <person name="Liu D."/>
            <person name="Belitz A."/>
            <person name="Weber M."/>
        </authorList>
    </citation>
    <scope>NUCLEOTIDE SEQUENCE [LARGE SCALE GENOMIC DNA]</scope>
    <source>
        <strain evidence="4">G_D</strain>
    </source>
</reference>
<sequence>MDVHYRPATADDSRFIATMIDISSDGIATLEWQDECDEPSGKTALDVGSEWYARDEGDYSYRNCLIAETVRPVGMILSFPITEENFSKDGHPPPYETDDIYAPYKYLEALNSWYICGVAVIPEYRKKGIGKKLIDLSLQEGRQQGYSNASLIAVHAKKALIAYYESLGFKITLKAPIVEHPGIRVTGDVVLMETRS</sequence>
<proteinExistence type="predicted"/>
<organism evidence="4 5">
    <name type="scientific">Candidatus Thiodiazotropha endoloripes</name>
    <dbReference type="NCBI Taxonomy" id="1818881"/>
    <lineage>
        <taxon>Bacteria</taxon>
        <taxon>Pseudomonadati</taxon>
        <taxon>Pseudomonadota</taxon>
        <taxon>Gammaproteobacteria</taxon>
        <taxon>Chromatiales</taxon>
        <taxon>Sedimenticolaceae</taxon>
        <taxon>Candidatus Thiodiazotropha</taxon>
    </lineage>
</organism>
<dbReference type="InterPro" id="IPR050680">
    <property type="entry name" value="YpeA/RimI_acetyltransf"/>
</dbReference>
<dbReference type="SUPFAM" id="SSF55729">
    <property type="entry name" value="Acyl-CoA N-acyltransferases (Nat)"/>
    <property type="match status" value="1"/>
</dbReference>
<keyword evidence="2" id="KW-0012">Acyltransferase</keyword>
<name>A0A1E2UU77_9GAMM</name>
<dbReference type="Gene3D" id="3.40.630.30">
    <property type="match status" value="1"/>
</dbReference>
<gene>
    <name evidence="4" type="ORF">A3196_17065</name>
</gene>
<evidence type="ECO:0000313" key="4">
    <source>
        <dbReference type="EMBL" id="ODB98310.1"/>
    </source>
</evidence>
<evidence type="ECO:0000256" key="1">
    <source>
        <dbReference type="ARBA" id="ARBA00022679"/>
    </source>
</evidence>
<dbReference type="Proteomes" id="UP000094849">
    <property type="component" value="Unassembled WGS sequence"/>
</dbReference>
<dbReference type="InterPro" id="IPR000182">
    <property type="entry name" value="GNAT_dom"/>
</dbReference>
<dbReference type="RefSeq" id="WP_069020129.1">
    <property type="nucleotide sequence ID" value="NZ_LVJY01000005.1"/>
</dbReference>
<dbReference type="EMBL" id="LVJZ01000003">
    <property type="protein sequence ID" value="ODB98310.1"/>
    <property type="molecule type" value="Genomic_DNA"/>
</dbReference>
<dbReference type="Pfam" id="PF00583">
    <property type="entry name" value="Acetyltransf_1"/>
    <property type="match status" value="1"/>
</dbReference>
<dbReference type="CDD" id="cd04301">
    <property type="entry name" value="NAT_SF"/>
    <property type="match status" value="1"/>
</dbReference>
<accession>A0A1E2UU77</accession>
<dbReference type="PANTHER" id="PTHR43420">
    <property type="entry name" value="ACETYLTRANSFERASE"/>
    <property type="match status" value="1"/>
</dbReference>
<keyword evidence="1" id="KW-0808">Transferase</keyword>